<keyword evidence="2" id="KW-1185">Reference proteome</keyword>
<organism evidence="1 2">
    <name type="scientific">Ophiocordyceps polyrhachis-furcata BCC 54312</name>
    <dbReference type="NCBI Taxonomy" id="1330021"/>
    <lineage>
        <taxon>Eukaryota</taxon>
        <taxon>Fungi</taxon>
        <taxon>Dikarya</taxon>
        <taxon>Ascomycota</taxon>
        <taxon>Pezizomycotina</taxon>
        <taxon>Sordariomycetes</taxon>
        <taxon>Hypocreomycetidae</taxon>
        <taxon>Hypocreales</taxon>
        <taxon>Ophiocordycipitaceae</taxon>
        <taxon>Ophiocordyceps</taxon>
    </lineage>
</organism>
<protein>
    <submittedName>
        <fullName evidence="1">Uncharacterized protein</fullName>
    </submittedName>
</protein>
<reference evidence="1 2" key="1">
    <citation type="journal article" date="2015" name="BMC Genomics">
        <title>Insights from the genome of Ophiocordyceps polyrhachis-furcata to pathogenicity and host specificity in insect fungi.</title>
        <authorList>
            <person name="Wichadakul D."/>
            <person name="Kobmoo N."/>
            <person name="Ingsriswang S."/>
            <person name="Tangphatsornruang S."/>
            <person name="Chantasingh D."/>
            <person name="Luangsa-ard J.J."/>
            <person name="Eurwilaichitr L."/>
        </authorList>
    </citation>
    <scope>NUCLEOTIDE SEQUENCE [LARGE SCALE GENOMIC DNA]</scope>
    <source>
        <strain evidence="1 2">BCC 54312</strain>
    </source>
</reference>
<evidence type="ECO:0000313" key="1">
    <source>
        <dbReference type="EMBL" id="RCI14447.1"/>
    </source>
</evidence>
<evidence type="ECO:0000313" key="2">
    <source>
        <dbReference type="Proteomes" id="UP000253664"/>
    </source>
</evidence>
<accession>A0A367LJ93</accession>
<name>A0A367LJ93_9HYPO</name>
<dbReference type="Proteomes" id="UP000253664">
    <property type="component" value="Unassembled WGS sequence"/>
</dbReference>
<dbReference type="EMBL" id="LKCN02000004">
    <property type="protein sequence ID" value="RCI14447.1"/>
    <property type="molecule type" value="Genomic_DNA"/>
</dbReference>
<proteinExistence type="predicted"/>
<gene>
    <name evidence="1" type="ORF">L249_6145</name>
</gene>
<dbReference type="AlphaFoldDB" id="A0A367LJ93"/>
<sequence>MPSIPSFYSSSLSSISSPNLSSHLPANTIITMTSTILYRYHGFLQLSSPSLLSHLTPTDPFALATMDADISLPGPLDNMDGQEEADLTQLRISPYIPRLLTWQAIYLFSALPARPLLDRPCSLQSSLATRELRVELVTPAGPETTRCCWEGPFYMSRPSHWPLRRACQIASASHGLGLQDRVQRLDCRAGASLGLAGGCLEGFWSVFRGEDGEGPWLFLPSASSRTSSPFPLTTVEKCGQCHLMNIFISAIRRSELWLFFFWSNDALNDVETLRQEVQELMDGAAKVLDDPDCGLREWRTQMETHMGQLVNWVAMELGVRCIRAVIVIMRVACHVHGVHVMMGT</sequence>
<comment type="caution">
    <text evidence="1">The sequence shown here is derived from an EMBL/GenBank/DDBJ whole genome shotgun (WGS) entry which is preliminary data.</text>
</comment>